<feature type="compositionally biased region" description="Low complexity" evidence="2">
    <location>
        <begin position="300"/>
        <end position="316"/>
    </location>
</feature>
<keyword evidence="1" id="KW-0067">ATP-binding</keyword>
<dbReference type="PRINTS" id="PR00109">
    <property type="entry name" value="TYRKINASE"/>
</dbReference>
<dbReference type="PROSITE" id="PS50011">
    <property type="entry name" value="PROTEIN_KINASE_DOM"/>
    <property type="match status" value="1"/>
</dbReference>
<evidence type="ECO:0000313" key="5">
    <source>
        <dbReference type="Proteomes" id="UP000439903"/>
    </source>
</evidence>
<evidence type="ECO:0000259" key="3">
    <source>
        <dbReference type="PROSITE" id="PS50011"/>
    </source>
</evidence>
<proteinExistence type="predicted"/>
<dbReference type="SUPFAM" id="SSF56112">
    <property type="entry name" value="Protein kinase-like (PK-like)"/>
    <property type="match status" value="1"/>
</dbReference>
<feature type="region of interest" description="Disordered" evidence="2">
    <location>
        <begin position="287"/>
        <end position="316"/>
    </location>
</feature>
<feature type="domain" description="Protein kinase" evidence="3">
    <location>
        <begin position="26"/>
        <end position="287"/>
    </location>
</feature>
<dbReference type="PROSITE" id="PS00107">
    <property type="entry name" value="PROTEIN_KINASE_ATP"/>
    <property type="match status" value="1"/>
</dbReference>
<dbReference type="Gene3D" id="1.10.510.10">
    <property type="entry name" value="Transferase(Phosphotransferase) domain 1"/>
    <property type="match status" value="1"/>
</dbReference>
<dbReference type="InterPro" id="IPR017441">
    <property type="entry name" value="Protein_kinase_ATP_BS"/>
</dbReference>
<keyword evidence="1" id="KW-0547">Nucleotide-binding</keyword>
<keyword evidence="4" id="KW-0418">Kinase</keyword>
<comment type="caution">
    <text evidence="4">The sequence shown here is derived from an EMBL/GenBank/DDBJ whole genome shotgun (WGS) entry which is preliminary data.</text>
</comment>
<evidence type="ECO:0000313" key="4">
    <source>
        <dbReference type="EMBL" id="KAF0445077.1"/>
    </source>
</evidence>
<feature type="region of interest" description="Disordered" evidence="2">
    <location>
        <begin position="343"/>
        <end position="378"/>
    </location>
</feature>
<sequence length="378" mass="43822">MTKTPEEWLINAIFNGHINYLEYDKFTDPTVIGTGGFGTVFKYEWKDCELTIALKCLKVDTSLDEKIIKDFINELKLLRRVGYHPNIITFYGVTKDYQGNYNMILQYANDGNLREYLKTNFKRLKWTDKLYFAKNIALGLLFLHENKIVHRDLHSKNILIHEKQPKIADFGLSKQINEMSMTSNSIIHGMPAYVEPQCLVKKGYKRDERSDIYSFGVILWEISSGRPPFQTFESKMELCFHIFQGNREERIEGTPLKYVDLYEQCWNKEPANRPETKSILNTLNQLISNDDSNQPENLIQSENSNPSENSNQSENLNQSETLNQFENFSSSQYINTHANSLEITTSSPLPDMIEPDSRETKTNPNPLSQGKDILMDNR</sequence>
<dbReference type="EMBL" id="WTPW01001287">
    <property type="protein sequence ID" value="KAF0445077.1"/>
    <property type="molecule type" value="Genomic_DNA"/>
</dbReference>
<dbReference type="GO" id="GO:0004674">
    <property type="term" value="F:protein serine/threonine kinase activity"/>
    <property type="evidence" value="ECO:0007669"/>
    <property type="project" value="TreeGrafter"/>
</dbReference>
<feature type="compositionally biased region" description="Polar residues" evidence="2">
    <location>
        <begin position="287"/>
        <end position="299"/>
    </location>
</feature>
<dbReference type="InterPro" id="IPR051681">
    <property type="entry name" value="Ser/Thr_Kinases-Pseudokinases"/>
</dbReference>
<accession>A0A8H3XBJ5</accession>
<dbReference type="InterPro" id="IPR011009">
    <property type="entry name" value="Kinase-like_dom_sf"/>
</dbReference>
<keyword evidence="4" id="KW-0808">Transferase</keyword>
<dbReference type="InterPro" id="IPR001245">
    <property type="entry name" value="Ser-Thr/Tyr_kinase_cat_dom"/>
</dbReference>
<dbReference type="AlphaFoldDB" id="A0A8H3XBJ5"/>
<dbReference type="PANTHER" id="PTHR44329">
    <property type="entry name" value="SERINE/THREONINE-PROTEIN KINASE TNNI3K-RELATED"/>
    <property type="match status" value="1"/>
</dbReference>
<dbReference type="OrthoDB" id="122279at2759"/>
<reference evidence="4 5" key="1">
    <citation type="journal article" date="2019" name="Environ. Microbiol.">
        <title>At the nexus of three kingdoms: the genome of the mycorrhizal fungus Gigaspora margarita provides insights into plant, endobacterial and fungal interactions.</title>
        <authorList>
            <person name="Venice F."/>
            <person name="Ghignone S."/>
            <person name="Salvioli di Fossalunga A."/>
            <person name="Amselem J."/>
            <person name="Novero M."/>
            <person name="Xianan X."/>
            <person name="Sedzielewska Toro K."/>
            <person name="Morin E."/>
            <person name="Lipzen A."/>
            <person name="Grigoriev I.V."/>
            <person name="Henrissat B."/>
            <person name="Martin F.M."/>
            <person name="Bonfante P."/>
        </authorList>
    </citation>
    <scope>NUCLEOTIDE SEQUENCE [LARGE SCALE GENOMIC DNA]</scope>
    <source>
        <strain evidence="4 5">BEG34</strain>
    </source>
</reference>
<protein>
    <submittedName>
        <fullName evidence="4">Kinase-like protein</fullName>
    </submittedName>
</protein>
<dbReference type="GO" id="GO:0005524">
    <property type="term" value="F:ATP binding"/>
    <property type="evidence" value="ECO:0007669"/>
    <property type="project" value="UniProtKB-UniRule"/>
</dbReference>
<organism evidence="4 5">
    <name type="scientific">Gigaspora margarita</name>
    <dbReference type="NCBI Taxonomy" id="4874"/>
    <lineage>
        <taxon>Eukaryota</taxon>
        <taxon>Fungi</taxon>
        <taxon>Fungi incertae sedis</taxon>
        <taxon>Mucoromycota</taxon>
        <taxon>Glomeromycotina</taxon>
        <taxon>Glomeromycetes</taxon>
        <taxon>Diversisporales</taxon>
        <taxon>Gigasporaceae</taxon>
        <taxon>Gigaspora</taxon>
    </lineage>
</organism>
<keyword evidence="5" id="KW-1185">Reference proteome</keyword>
<evidence type="ECO:0000256" key="2">
    <source>
        <dbReference type="SAM" id="MobiDB-lite"/>
    </source>
</evidence>
<feature type="binding site" evidence="1">
    <location>
        <position position="55"/>
    </location>
    <ligand>
        <name>ATP</name>
        <dbReference type="ChEBI" id="CHEBI:30616"/>
    </ligand>
</feature>
<name>A0A8H3XBJ5_GIGMA</name>
<dbReference type="Pfam" id="PF07714">
    <property type="entry name" value="PK_Tyr_Ser-Thr"/>
    <property type="match status" value="1"/>
</dbReference>
<dbReference type="Proteomes" id="UP000439903">
    <property type="component" value="Unassembled WGS sequence"/>
</dbReference>
<gene>
    <name evidence="4" type="ORF">F8M41_003253</name>
</gene>
<evidence type="ECO:0000256" key="1">
    <source>
        <dbReference type="PROSITE-ProRule" id="PRU10141"/>
    </source>
</evidence>
<dbReference type="InterPro" id="IPR000719">
    <property type="entry name" value="Prot_kinase_dom"/>
</dbReference>